<feature type="transmembrane region" description="Helical" evidence="2">
    <location>
        <begin position="37"/>
        <end position="53"/>
    </location>
</feature>
<dbReference type="SUPFAM" id="SSF69322">
    <property type="entry name" value="Tricorn protease domain 2"/>
    <property type="match status" value="1"/>
</dbReference>
<dbReference type="Proteomes" id="UP000317778">
    <property type="component" value="Unassembled WGS sequence"/>
</dbReference>
<dbReference type="PANTHER" id="PTHR36842">
    <property type="entry name" value="PROTEIN TOLB HOMOLOG"/>
    <property type="match status" value="1"/>
</dbReference>
<evidence type="ECO:0008006" key="5">
    <source>
        <dbReference type="Google" id="ProtNLM"/>
    </source>
</evidence>
<evidence type="ECO:0000256" key="2">
    <source>
        <dbReference type="SAM" id="Phobius"/>
    </source>
</evidence>
<dbReference type="InterPro" id="IPR011042">
    <property type="entry name" value="6-blade_b-propeller_TolB-like"/>
</dbReference>
<dbReference type="EMBL" id="NJBO01000012">
    <property type="protein sequence ID" value="TKJ41950.1"/>
    <property type="molecule type" value="Genomic_DNA"/>
</dbReference>
<proteinExistence type="inferred from homology"/>
<organism evidence="3 4">
    <name type="scientific">candidate division TA06 bacterium B3_TA06</name>
    <dbReference type="NCBI Taxonomy" id="2012487"/>
    <lineage>
        <taxon>Bacteria</taxon>
        <taxon>Bacteria division TA06</taxon>
    </lineage>
</organism>
<comment type="caution">
    <text evidence="3">The sequence shown here is derived from an EMBL/GenBank/DDBJ whole genome shotgun (WGS) entry which is preliminary data.</text>
</comment>
<keyword evidence="2" id="KW-1133">Transmembrane helix</keyword>
<keyword evidence="2" id="KW-0812">Transmembrane</keyword>
<dbReference type="InterPro" id="IPR011659">
    <property type="entry name" value="WD40"/>
</dbReference>
<comment type="similarity">
    <text evidence="1">Belongs to the TolB family.</text>
</comment>
<dbReference type="Pfam" id="PF26549">
    <property type="entry name" value="Tricorn_N"/>
    <property type="match status" value="1"/>
</dbReference>
<gene>
    <name evidence="3" type="ORF">CEE36_07800</name>
</gene>
<dbReference type="Gene3D" id="2.120.10.30">
    <property type="entry name" value="TolB, C-terminal domain"/>
    <property type="match status" value="2"/>
</dbReference>
<sequence>MSYNKMCSVQMGCQGLDKPADSVILIQTALEACMKRILLFPIAAIIAVLAVTGCEKPLPEGLKGEIAFISSMDNDGAFDIYVISLPSKEIRQLTHTEGRGIENVWLDWCLAGPIAFASTRDGNYEIYMINPDGSGEVRLTENDYDDFYPTLRWDGKMVAFSSSVATKKGPPQKDIFIMDIATRKTKRITKTPEDEIALNWSPDGKKIAYSKYVRGQPDIFILDLATKTSTRITYSPGEDLNPVWTSDSKYLVFSSDRTDTVNVAGERLYSIFTVDAEGKTPPELLIHKEKYTMGSPSISPDNKWIAYQFKRVDWNWMYIGIRSTTNPKESYTLVKNIYFNRNPVWKPTLD</sequence>
<name>A0A532V413_UNCT6</name>
<accession>A0A532V413</accession>
<dbReference type="Pfam" id="PF07676">
    <property type="entry name" value="PD40"/>
    <property type="match status" value="2"/>
</dbReference>
<keyword evidence="2" id="KW-0472">Membrane</keyword>
<evidence type="ECO:0000313" key="3">
    <source>
        <dbReference type="EMBL" id="TKJ41950.1"/>
    </source>
</evidence>
<evidence type="ECO:0000256" key="1">
    <source>
        <dbReference type="ARBA" id="ARBA00009820"/>
    </source>
</evidence>
<dbReference type="PANTHER" id="PTHR36842:SF1">
    <property type="entry name" value="PROTEIN TOLB"/>
    <property type="match status" value="1"/>
</dbReference>
<evidence type="ECO:0000313" key="4">
    <source>
        <dbReference type="Proteomes" id="UP000317778"/>
    </source>
</evidence>
<reference evidence="3 4" key="1">
    <citation type="submission" date="2017-06" db="EMBL/GenBank/DDBJ databases">
        <title>Novel microbial phyla capable of carbon fixation and sulfur reduction in deep-sea sediments.</title>
        <authorList>
            <person name="Huang J."/>
            <person name="Baker B."/>
            <person name="Wang Y."/>
        </authorList>
    </citation>
    <scope>NUCLEOTIDE SEQUENCE [LARGE SCALE GENOMIC DNA]</scope>
    <source>
        <strain evidence="3">B3_TA06</strain>
    </source>
</reference>
<protein>
    <recommendedName>
        <fullName evidence="5">Dipeptidylpeptidase IV N-terminal domain-containing protein</fullName>
    </recommendedName>
</protein>
<dbReference type="AlphaFoldDB" id="A0A532V413"/>